<keyword evidence="3" id="KW-1185">Reference proteome</keyword>
<accession>B4GAH0</accession>
<organism evidence="3">
    <name type="scientific">Drosophila persimilis</name>
    <name type="common">Fruit fly</name>
    <dbReference type="NCBI Taxonomy" id="7234"/>
    <lineage>
        <taxon>Eukaryota</taxon>
        <taxon>Metazoa</taxon>
        <taxon>Ecdysozoa</taxon>
        <taxon>Arthropoda</taxon>
        <taxon>Hexapoda</taxon>
        <taxon>Insecta</taxon>
        <taxon>Pterygota</taxon>
        <taxon>Neoptera</taxon>
        <taxon>Endopterygota</taxon>
        <taxon>Diptera</taxon>
        <taxon>Brachycera</taxon>
        <taxon>Muscomorpha</taxon>
        <taxon>Ephydroidea</taxon>
        <taxon>Drosophilidae</taxon>
        <taxon>Drosophila</taxon>
        <taxon>Sophophora</taxon>
    </lineage>
</organism>
<dbReference type="AlphaFoldDB" id="B4GAH0"/>
<proteinExistence type="predicted"/>
<feature type="region of interest" description="Disordered" evidence="1">
    <location>
        <begin position="1"/>
        <end position="101"/>
    </location>
</feature>
<sequence>MDMDMEEQQHWTLSCSDSATSKSKARATPSLRRDAAIDTDAEGTNVADDYDNDNGLHIDVNRDADDDERWPNARPQAPPSTSIRSRTHAPADTANDRPQTRTTIAIRQNSNICSNTNRTTTATATATATSYRLAPRASFPEIMQPRLSLNGLLNPSLMPSPRPLYRDHSSRSINPLTAYEQQMAELDGSFYASNAGYLGAGMGGSAGGATTCTNLTVGGGSSGAPSGGLSHGGGTIGGGSAAIHTTELSITPTMAADEQFIDLGSLRRFSIDRQSFLDLGPKFGMSQPKFGQSVSQQGFFTSHDSLATPCASRASNSQMAP</sequence>
<dbReference type="OrthoDB" id="421226at2759"/>
<evidence type="ECO:0000313" key="2">
    <source>
        <dbReference type="EMBL" id="EDW31922.1"/>
    </source>
</evidence>
<feature type="compositionally biased region" description="Polar residues" evidence="1">
    <location>
        <begin position="10"/>
        <end position="22"/>
    </location>
</feature>
<feature type="compositionally biased region" description="Basic and acidic residues" evidence="1">
    <location>
        <begin position="54"/>
        <end position="63"/>
    </location>
</feature>
<dbReference type="Proteomes" id="UP000008744">
    <property type="component" value="Unassembled WGS sequence"/>
</dbReference>
<dbReference type="GO" id="GO:1990834">
    <property type="term" value="P:response to odorant"/>
    <property type="evidence" value="ECO:0007669"/>
    <property type="project" value="EnsemblMetazoa"/>
</dbReference>
<reference evidence="2 3" key="1">
    <citation type="journal article" date="2007" name="Nature">
        <title>Evolution of genes and genomes on the Drosophila phylogeny.</title>
        <authorList>
            <consortium name="Drosophila 12 Genomes Consortium"/>
            <person name="Clark A.G."/>
            <person name="Eisen M.B."/>
            <person name="Smith D.R."/>
            <person name="Bergman C.M."/>
            <person name="Oliver B."/>
            <person name="Markow T.A."/>
            <person name="Kaufman T.C."/>
            <person name="Kellis M."/>
            <person name="Gelbart W."/>
            <person name="Iyer V.N."/>
            <person name="Pollard D.A."/>
            <person name="Sackton T.B."/>
            <person name="Larracuente A.M."/>
            <person name="Singh N.D."/>
            <person name="Abad J.P."/>
            <person name="Abt D.N."/>
            <person name="Adryan B."/>
            <person name="Aguade M."/>
            <person name="Akashi H."/>
            <person name="Anderson W.W."/>
            <person name="Aquadro C.F."/>
            <person name="Ardell D.H."/>
            <person name="Arguello R."/>
            <person name="Artieri C.G."/>
            <person name="Barbash D.A."/>
            <person name="Barker D."/>
            <person name="Barsanti P."/>
            <person name="Batterham P."/>
            <person name="Batzoglou S."/>
            <person name="Begun D."/>
            <person name="Bhutkar A."/>
            <person name="Blanco E."/>
            <person name="Bosak S.A."/>
            <person name="Bradley R.K."/>
            <person name="Brand A.D."/>
            <person name="Brent M.R."/>
            <person name="Brooks A.N."/>
            <person name="Brown R.H."/>
            <person name="Butlin R.K."/>
            <person name="Caggese C."/>
            <person name="Calvi B.R."/>
            <person name="Bernardo de Carvalho A."/>
            <person name="Caspi A."/>
            <person name="Castrezana S."/>
            <person name="Celniker S.E."/>
            <person name="Chang J.L."/>
            <person name="Chapple C."/>
            <person name="Chatterji S."/>
            <person name="Chinwalla A."/>
            <person name="Civetta A."/>
            <person name="Clifton S.W."/>
            <person name="Comeron J.M."/>
            <person name="Costello J.C."/>
            <person name="Coyne J.A."/>
            <person name="Daub J."/>
            <person name="David R.G."/>
            <person name="Delcher A.L."/>
            <person name="Delehaunty K."/>
            <person name="Do C.B."/>
            <person name="Ebling H."/>
            <person name="Edwards K."/>
            <person name="Eickbush T."/>
            <person name="Evans J.D."/>
            <person name="Filipski A."/>
            <person name="Findeiss S."/>
            <person name="Freyhult E."/>
            <person name="Fulton L."/>
            <person name="Fulton R."/>
            <person name="Garcia A.C."/>
            <person name="Gardiner A."/>
            <person name="Garfield D.A."/>
            <person name="Garvin B.E."/>
            <person name="Gibson G."/>
            <person name="Gilbert D."/>
            <person name="Gnerre S."/>
            <person name="Godfrey J."/>
            <person name="Good R."/>
            <person name="Gotea V."/>
            <person name="Gravely B."/>
            <person name="Greenberg A.J."/>
            <person name="Griffiths-Jones S."/>
            <person name="Gross S."/>
            <person name="Guigo R."/>
            <person name="Gustafson E.A."/>
            <person name="Haerty W."/>
            <person name="Hahn M.W."/>
            <person name="Halligan D.L."/>
            <person name="Halpern A.L."/>
            <person name="Halter G.M."/>
            <person name="Han M.V."/>
            <person name="Heger A."/>
            <person name="Hillier L."/>
            <person name="Hinrichs A.S."/>
            <person name="Holmes I."/>
            <person name="Hoskins R.A."/>
            <person name="Hubisz M.J."/>
            <person name="Hultmark D."/>
            <person name="Huntley M.A."/>
            <person name="Jaffe D.B."/>
            <person name="Jagadeeshan S."/>
            <person name="Jeck W.R."/>
            <person name="Johnson J."/>
            <person name="Jones C.D."/>
            <person name="Jordan W.C."/>
            <person name="Karpen G.H."/>
            <person name="Kataoka E."/>
            <person name="Keightley P.D."/>
            <person name="Kheradpour P."/>
            <person name="Kirkness E.F."/>
            <person name="Koerich L.B."/>
            <person name="Kristiansen K."/>
            <person name="Kudrna D."/>
            <person name="Kulathinal R.J."/>
            <person name="Kumar S."/>
            <person name="Kwok R."/>
            <person name="Lander E."/>
            <person name="Langley C.H."/>
            <person name="Lapoint R."/>
            <person name="Lazzaro B.P."/>
            <person name="Lee S.J."/>
            <person name="Levesque L."/>
            <person name="Li R."/>
            <person name="Lin C.F."/>
            <person name="Lin M.F."/>
            <person name="Lindblad-Toh K."/>
            <person name="Llopart A."/>
            <person name="Long M."/>
            <person name="Low L."/>
            <person name="Lozovsky E."/>
            <person name="Lu J."/>
            <person name="Luo M."/>
            <person name="Machado C.A."/>
            <person name="Makalowski W."/>
            <person name="Marzo M."/>
            <person name="Matsuda M."/>
            <person name="Matzkin L."/>
            <person name="McAllister B."/>
            <person name="McBride C.S."/>
            <person name="McKernan B."/>
            <person name="McKernan K."/>
            <person name="Mendez-Lago M."/>
            <person name="Minx P."/>
            <person name="Mollenhauer M.U."/>
            <person name="Montooth K."/>
            <person name="Mount S.M."/>
            <person name="Mu X."/>
            <person name="Myers E."/>
            <person name="Negre B."/>
            <person name="Newfeld S."/>
            <person name="Nielsen R."/>
            <person name="Noor M.A."/>
            <person name="O'Grady P."/>
            <person name="Pachter L."/>
            <person name="Papaceit M."/>
            <person name="Parisi M.J."/>
            <person name="Parisi M."/>
            <person name="Parts L."/>
            <person name="Pedersen J.S."/>
            <person name="Pesole G."/>
            <person name="Phillippy A.M."/>
            <person name="Ponting C.P."/>
            <person name="Pop M."/>
            <person name="Porcelli D."/>
            <person name="Powell J.R."/>
            <person name="Prohaska S."/>
            <person name="Pruitt K."/>
            <person name="Puig M."/>
            <person name="Quesneville H."/>
            <person name="Ram K.R."/>
            <person name="Rand D."/>
            <person name="Rasmussen M.D."/>
            <person name="Reed L.K."/>
            <person name="Reenan R."/>
            <person name="Reily A."/>
            <person name="Remington K.A."/>
            <person name="Rieger T.T."/>
            <person name="Ritchie M.G."/>
            <person name="Robin C."/>
            <person name="Rogers Y.H."/>
            <person name="Rohde C."/>
            <person name="Rozas J."/>
            <person name="Rubenfield M.J."/>
            <person name="Ruiz A."/>
            <person name="Russo S."/>
            <person name="Salzberg S.L."/>
            <person name="Sanchez-Gracia A."/>
            <person name="Saranga D.J."/>
            <person name="Sato H."/>
            <person name="Schaeffer S.W."/>
            <person name="Schatz M.C."/>
            <person name="Schlenke T."/>
            <person name="Schwartz R."/>
            <person name="Segarra C."/>
            <person name="Singh R.S."/>
            <person name="Sirot L."/>
            <person name="Sirota M."/>
            <person name="Sisneros N.B."/>
            <person name="Smith C.D."/>
            <person name="Smith T.F."/>
            <person name="Spieth J."/>
            <person name="Stage D.E."/>
            <person name="Stark A."/>
            <person name="Stephan W."/>
            <person name="Strausberg R.L."/>
            <person name="Strempel S."/>
            <person name="Sturgill D."/>
            <person name="Sutton G."/>
            <person name="Sutton G.G."/>
            <person name="Tao W."/>
            <person name="Teichmann S."/>
            <person name="Tobari Y.N."/>
            <person name="Tomimura Y."/>
            <person name="Tsolas J.M."/>
            <person name="Valente V.L."/>
            <person name="Venter E."/>
            <person name="Venter J.C."/>
            <person name="Vicario S."/>
            <person name="Vieira F.G."/>
            <person name="Vilella A.J."/>
            <person name="Villasante A."/>
            <person name="Walenz B."/>
            <person name="Wang J."/>
            <person name="Wasserman M."/>
            <person name="Watts T."/>
            <person name="Wilson D."/>
            <person name="Wilson R.K."/>
            <person name="Wing R.A."/>
            <person name="Wolfner M.F."/>
            <person name="Wong A."/>
            <person name="Wong G.K."/>
            <person name="Wu C.I."/>
            <person name="Wu G."/>
            <person name="Yamamoto D."/>
            <person name="Yang H.P."/>
            <person name="Yang S.P."/>
            <person name="Yorke J.A."/>
            <person name="Yoshida K."/>
            <person name="Zdobnov E."/>
            <person name="Zhang P."/>
            <person name="Zhang Y."/>
            <person name="Zimin A.V."/>
            <person name="Baldwin J."/>
            <person name="Abdouelleil A."/>
            <person name="Abdulkadir J."/>
            <person name="Abebe A."/>
            <person name="Abera B."/>
            <person name="Abreu J."/>
            <person name="Acer S.C."/>
            <person name="Aftuck L."/>
            <person name="Alexander A."/>
            <person name="An P."/>
            <person name="Anderson E."/>
            <person name="Anderson S."/>
            <person name="Arachi H."/>
            <person name="Azer M."/>
            <person name="Bachantsang P."/>
            <person name="Barry A."/>
            <person name="Bayul T."/>
            <person name="Berlin A."/>
            <person name="Bessette D."/>
            <person name="Bloom T."/>
            <person name="Blye J."/>
            <person name="Boguslavskiy L."/>
            <person name="Bonnet C."/>
            <person name="Boukhgalter B."/>
            <person name="Bourzgui I."/>
            <person name="Brown A."/>
            <person name="Cahill P."/>
            <person name="Channer S."/>
            <person name="Cheshatsang Y."/>
            <person name="Chuda L."/>
            <person name="Citroen M."/>
            <person name="Collymore A."/>
            <person name="Cooke P."/>
            <person name="Costello M."/>
            <person name="D'Aco K."/>
            <person name="Daza R."/>
            <person name="De Haan G."/>
            <person name="DeGray S."/>
            <person name="DeMaso C."/>
            <person name="Dhargay N."/>
            <person name="Dooley K."/>
            <person name="Dooley E."/>
            <person name="Doricent M."/>
            <person name="Dorje P."/>
            <person name="Dorjee K."/>
            <person name="Dupes A."/>
            <person name="Elong R."/>
            <person name="Falk J."/>
            <person name="Farina A."/>
            <person name="Faro S."/>
            <person name="Ferguson D."/>
            <person name="Fisher S."/>
            <person name="Foley C.D."/>
            <person name="Franke A."/>
            <person name="Friedrich D."/>
            <person name="Gadbois L."/>
            <person name="Gearin G."/>
            <person name="Gearin C.R."/>
            <person name="Giannoukos G."/>
            <person name="Goode T."/>
            <person name="Graham J."/>
            <person name="Grandbois E."/>
            <person name="Grewal S."/>
            <person name="Gyaltsen K."/>
            <person name="Hafez N."/>
            <person name="Hagos B."/>
            <person name="Hall J."/>
            <person name="Henson C."/>
            <person name="Hollinger A."/>
            <person name="Honan T."/>
            <person name="Huard M.D."/>
            <person name="Hughes L."/>
            <person name="Hurhula B."/>
            <person name="Husby M.E."/>
            <person name="Kamat A."/>
            <person name="Kanga B."/>
            <person name="Kashin S."/>
            <person name="Khazanovich D."/>
            <person name="Kisner P."/>
            <person name="Lance K."/>
            <person name="Lara M."/>
            <person name="Lee W."/>
            <person name="Lennon N."/>
            <person name="Letendre F."/>
            <person name="LeVine R."/>
            <person name="Lipovsky A."/>
            <person name="Liu X."/>
            <person name="Liu J."/>
            <person name="Liu S."/>
            <person name="Lokyitsang T."/>
            <person name="Lokyitsang Y."/>
            <person name="Lubonja R."/>
            <person name="Lui A."/>
            <person name="MacDonald P."/>
            <person name="Magnisalis V."/>
            <person name="Maru K."/>
            <person name="Matthews C."/>
            <person name="McCusker W."/>
            <person name="McDonough S."/>
            <person name="Mehta T."/>
            <person name="Meldrim J."/>
            <person name="Meneus L."/>
            <person name="Mihai O."/>
            <person name="Mihalev A."/>
            <person name="Mihova T."/>
            <person name="Mittelman R."/>
            <person name="Mlenga V."/>
            <person name="Montmayeur A."/>
            <person name="Mulrain L."/>
            <person name="Navidi A."/>
            <person name="Naylor J."/>
            <person name="Negash T."/>
            <person name="Nguyen T."/>
            <person name="Nguyen N."/>
            <person name="Nicol R."/>
            <person name="Norbu C."/>
            <person name="Norbu N."/>
            <person name="Novod N."/>
            <person name="O'Neill B."/>
            <person name="Osman S."/>
            <person name="Markiewicz E."/>
            <person name="Oyono O.L."/>
            <person name="Patti C."/>
            <person name="Phunkhang P."/>
            <person name="Pierre F."/>
            <person name="Priest M."/>
            <person name="Raghuraman S."/>
            <person name="Rege F."/>
            <person name="Reyes R."/>
            <person name="Rise C."/>
            <person name="Rogov P."/>
            <person name="Ross K."/>
            <person name="Ryan E."/>
            <person name="Settipalli S."/>
            <person name="Shea T."/>
            <person name="Sherpa N."/>
            <person name="Shi L."/>
            <person name="Shih D."/>
            <person name="Sparrow T."/>
            <person name="Spaulding J."/>
            <person name="Stalker J."/>
            <person name="Stange-Thomann N."/>
            <person name="Stavropoulos S."/>
            <person name="Stone C."/>
            <person name="Strader C."/>
            <person name="Tesfaye S."/>
            <person name="Thomson T."/>
            <person name="Thoulutsang Y."/>
            <person name="Thoulutsang D."/>
            <person name="Topham K."/>
            <person name="Topping I."/>
            <person name="Tsamla T."/>
            <person name="Vassiliev H."/>
            <person name="Vo A."/>
            <person name="Wangchuk T."/>
            <person name="Wangdi T."/>
            <person name="Weiand M."/>
            <person name="Wilkinson J."/>
            <person name="Wilson A."/>
            <person name="Yadav S."/>
            <person name="Young G."/>
            <person name="Yu Q."/>
            <person name="Zembek L."/>
            <person name="Zhong D."/>
            <person name="Zimmer A."/>
            <person name="Zwirko Z."/>
            <person name="Jaffe D.B."/>
            <person name="Alvarez P."/>
            <person name="Brockman W."/>
            <person name="Butler J."/>
            <person name="Chin C."/>
            <person name="Gnerre S."/>
            <person name="Grabherr M."/>
            <person name="Kleber M."/>
            <person name="Mauceli E."/>
            <person name="MacCallum I."/>
        </authorList>
    </citation>
    <scope>NUCLEOTIDE SEQUENCE [LARGE SCALE GENOMIC DNA]</scope>
    <source>
        <strain evidence="3">MSH-3 / Tucson 14011-0111.49</strain>
    </source>
</reference>
<dbReference type="EMBL" id="CH479181">
    <property type="protein sequence ID" value="EDW31922.1"/>
    <property type="molecule type" value="Genomic_DNA"/>
</dbReference>
<name>B4GAH0_DROPE</name>
<dbReference type="STRING" id="7234.B4GAH0"/>
<dbReference type="GO" id="GO:0004984">
    <property type="term" value="F:olfactory receptor activity"/>
    <property type="evidence" value="ECO:0007669"/>
    <property type="project" value="EnsemblMetazoa"/>
</dbReference>
<evidence type="ECO:0000313" key="3">
    <source>
        <dbReference type="Proteomes" id="UP000008744"/>
    </source>
</evidence>
<dbReference type="HOGENOM" id="CLU_866758_0_0_1"/>
<dbReference type="eggNOG" id="KOG0500">
    <property type="taxonomic scope" value="Eukaryota"/>
</dbReference>
<protein>
    <submittedName>
        <fullName evidence="2">GL10706</fullName>
    </submittedName>
</protein>
<gene>
    <name evidence="2" type="primary">Dper\GL10706</name>
    <name evidence="2" type="ORF">Dper_GL10706</name>
</gene>
<evidence type="ECO:0000256" key="1">
    <source>
        <dbReference type="SAM" id="MobiDB-lite"/>
    </source>
</evidence>